<dbReference type="RefSeq" id="WP_065790084.1">
    <property type="nucleotide sequence ID" value="NZ_MAUJ01000002.1"/>
</dbReference>
<dbReference type="PANTHER" id="PTHR32063:SF18">
    <property type="entry name" value="CATION EFFLUX SYSTEM PROTEIN"/>
    <property type="match status" value="1"/>
</dbReference>
<dbReference type="Gene3D" id="3.30.2090.10">
    <property type="entry name" value="Multidrug efflux transporter AcrB TolC docking domain, DN and DC subdomains"/>
    <property type="match status" value="2"/>
</dbReference>
<dbReference type="AlphaFoldDB" id="A0A1C0TRU6"/>
<keyword evidence="1" id="KW-0812">Transmembrane</keyword>
<comment type="caution">
    <text evidence="2">The sequence shown here is derived from an EMBL/GenBank/DDBJ whole genome shotgun (WGS) entry which is preliminary data.</text>
</comment>
<dbReference type="Proteomes" id="UP000093366">
    <property type="component" value="Unassembled WGS sequence"/>
</dbReference>
<dbReference type="Pfam" id="PF00873">
    <property type="entry name" value="ACR_tran"/>
    <property type="match status" value="1"/>
</dbReference>
<gene>
    <name evidence="2" type="ORF">A7985_08740</name>
</gene>
<evidence type="ECO:0000313" key="3">
    <source>
        <dbReference type="Proteomes" id="UP000093366"/>
    </source>
</evidence>
<reference evidence="3" key="1">
    <citation type="submission" date="2016-07" db="EMBL/GenBank/DDBJ databases">
        <authorList>
            <person name="Florea S."/>
            <person name="Webb J.S."/>
            <person name="Jaromczyk J."/>
            <person name="Schardl C.L."/>
        </authorList>
    </citation>
    <scope>NUCLEOTIDE SEQUENCE [LARGE SCALE GENOMIC DNA]</scope>
    <source>
        <strain evidence="3">IPB1</strain>
    </source>
</reference>
<dbReference type="Gene3D" id="1.20.1640.10">
    <property type="entry name" value="Multidrug efflux transporter AcrB transmembrane domain"/>
    <property type="match status" value="2"/>
</dbReference>
<sequence>MSSTNETHESWYQNPRLILGIISIFVLVGVLGWFTASEQEDPQFPYRNGFISLNADGLTIAQIRDKAVIPIERALSEIDEIRTYQARIKNGNATIDIELDEQIYNTDTVWQRIKSDIAALEGKIAPIKSTVNDRAQDTQGIVVAITKPHSLDEKRRLALKLRSELEQIPTIRSVTLVGDPQEQIVIDYSMQAMRDTGASPYKIAALFENPDGNAATLQSNGLTTNLNPIGKIDNINKVKNTQLQLSDGSTLSLSSIADVYYRTNPYAPEQFILNGEQVVGLAISLPANTVRVTEVGEQILDSIETFNRRYEHAPAEVVLFQPKWTAERKSGLLLSLATGCIGVAVILIVMMSARTALVVVISIPTIALCSLGVFTAGQGVIHQMTIAGMVLSLGLMVDNSIVLAEKILQLIEQGRSKFDASTDAVKALYKPLATATATTIAAFLPMLLATGSVADFIASIPVLVILCISFSYIIALTLVPILARFTFKPQGLKHQSESKFGRWGRKVATVALQKPKTVSLVFVAMCIGTFILPSKTGEFFPKTNRNQAYVDIQLPYGSDIVRTSQTARDVSRAIASYTGVSKTFSFSGSSGPRFYYNLVQQPGETNIARVVFEVKPEVDVSSLTARLNNNLPAQFPSTFIVARELGQGPPIESPIELRLISDKRVDLYRAAEEMLAILTSREETQNARRAFSYGVPQLSMNIDQHALKSANLTEQELSSYVAWQGTGLHISSLLYKTEPVELLIQDTSSSQDTERLLTLDVVDGENAFLPFSLLANAQIQGMLGVETRRNGRKEIRLLSDVKTGIDEETILLSLLPELYDIANRYQITLELGGEFEESAEANSALLLALPAGFVLLFVALILQFNSYRLTLLVMLSIPLGVLGAPAMLAVVGVPFGFMSVLGVLALTGIVVNTAILLIDNAISDIKQGIDKNEAIIKAVETRLRAIMLTTVTTIVGMLPLTSAQSPLWPPLAWAVIGGLITSTFLMLVIMPIWMNLLIDPKKYVQRINECTK</sequence>
<feature type="transmembrane region" description="Helical" evidence="1">
    <location>
        <begin position="844"/>
        <end position="862"/>
    </location>
</feature>
<feature type="transmembrane region" description="Helical" evidence="1">
    <location>
        <begin position="331"/>
        <end position="350"/>
    </location>
</feature>
<feature type="transmembrane region" description="Helical" evidence="1">
    <location>
        <begin position="943"/>
        <end position="960"/>
    </location>
</feature>
<feature type="transmembrane region" description="Helical" evidence="1">
    <location>
        <begin position="428"/>
        <end position="448"/>
    </location>
</feature>
<feature type="transmembrane region" description="Helical" evidence="1">
    <location>
        <begin position="869"/>
        <end position="891"/>
    </location>
</feature>
<feature type="transmembrane region" description="Helical" evidence="1">
    <location>
        <begin position="17"/>
        <end position="36"/>
    </location>
</feature>
<dbReference type="PANTHER" id="PTHR32063">
    <property type="match status" value="1"/>
</dbReference>
<dbReference type="Gene3D" id="3.30.70.1320">
    <property type="entry name" value="Multidrug efflux transporter AcrB pore domain like"/>
    <property type="match status" value="1"/>
</dbReference>
<organism evidence="2 3">
    <name type="scientific">Pseudoalteromonas luteoviolacea</name>
    <dbReference type="NCBI Taxonomy" id="43657"/>
    <lineage>
        <taxon>Bacteria</taxon>
        <taxon>Pseudomonadati</taxon>
        <taxon>Pseudomonadota</taxon>
        <taxon>Gammaproteobacteria</taxon>
        <taxon>Alteromonadales</taxon>
        <taxon>Pseudoalteromonadaceae</taxon>
        <taxon>Pseudoalteromonas</taxon>
    </lineage>
</organism>
<feature type="transmembrane region" description="Helical" evidence="1">
    <location>
        <begin position="972"/>
        <end position="998"/>
    </location>
</feature>
<protein>
    <recommendedName>
        <fullName evidence="4">Acriflavin resistance protein</fullName>
    </recommendedName>
</protein>
<feature type="transmembrane region" description="Helical" evidence="1">
    <location>
        <begin position="356"/>
        <end position="374"/>
    </location>
</feature>
<evidence type="ECO:0008006" key="4">
    <source>
        <dbReference type="Google" id="ProtNLM"/>
    </source>
</evidence>
<dbReference type="OrthoDB" id="9757940at2"/>
<feature type="transmembrane region" description="Helical" evidence="1">
    <location>
        <begin position="897"/>
        <end position="922"/>
    </location>
</feature>
<accession>A0A1C0TRU6</accession>
<dbReference type="Gene3D" id="3.30.70.1440">
    <property type="entry name" value="Multidrug efflux transporter AcrB pore domain"/>
    <property type="match status" value="1"/>
</dbReference>
<dbReference type="GO" id="GO:0005886">
    <property type="term" value="C:plasma membrane"/>
    <property type="evidence" value="ECO:0007669"/>
    <property type="project" value="TreeGrafter"/>
</dbReference>
<dbReference type="PRINTS" id="PR00702">
    <property type="entry name" value="ACRIFLAVINRP"/>
</dbReference>
<proteinExistence type="predicted"/>
<feature type="transmembrane region" description="Helical" evidence="1">
    <location>
        <begin position="460"/>
        <end position="483"/>
    </location>
</feature>
<name>A0A1C0TRU6_9GAMM</name>
<dbReference type="EMBL" id="MAUJ01000002">
    <property type="protein sequence ID" value="OCQ21886.1"/>
    <property type="molecule type" value="Genomic_DNA"/>
</dbReference>
<dbReference type="GO" id="GO:0042910">
    <property type="term" value="F:xenobiotic transmembrane transporter activity"/>
    <property type="evidence" value="ECO:0007669"/>
    <property type="project" value="TreeGrafter"/>
</dbReference>
<dbReference type="SUPFAM" id="SSF82693">
    <property type="entry name" value="Multidrug efflux transporter AcrB pore domain, PN1, PN2, PC1 and PC2 subdomains"/>
    <property type="match status" value="1"/>
</dbReference>
<feature type="transmembrane region" description="Helical" evidence="1">
    <location>
        <begin position="386"/>
        <end position="408"/>
    </location>
</feature>
<dbReference type="InterPro" id="IPR027463">
    <property type="entry name" value="AcrB_DN_DC_subdom"/>
</dbReference>
<keyword evidence="1" id="KW-0472">Membrane</keyword>
<keyword evidence="1" id="KW-1133">Transmembrane helix</keyword>
<dbReference type="SUPFAM" id="SSF82866">
    <property type="entry name" value="Multidrug efflux transporter AcrB transmembrane domain"/>
    <property type="match status" value="2"/>
</dbReference>
<evidence type="ECO:0000256" key="1">
    <source>
        <dbReference type="SAM" id="Phobius"/>
    </source>
</evidence>
<dbReference type="InterPro" id="IPR001036">
    <property type="entry name" value="Acrflvin-R"/>
</dbReference>
<evidence type="ECO:0000313" key="2">
    <source>
        <dbReference type="EMBL" id="OCQ21886.1"/>
    </source>
</evidence>
<dbReference type="Gene3D" id="3.30.70.1430">
    <property type="entry name" value="Multidrug efflux transporter AcrB pore domain"/>
    <property type="match status" value="2"/>
</dbReference>